<organism evidence="2 3">
    <name type="scientific">Solidesulfovibrio magneticus str. Maddingley MBC34</name>
    <dbReference type="NCBI Taxonomy" id="1206767"/>
    <lineage>
        <taxon>Bacteria</taxon>
        <taxon>Pseudomonadati</taxon>
        <taxon>Thermodesulfobacteriota</taxon>
        <taxon>Desulfovibrionia</taxon>
        <taxon>Desulfovibrionales</taxon>
        <taxon>Desulfovibrionaceae</taxon>
        <taxon>Solidesulfovibrio</taxon>
    </lineage>
</organism>
<feature type="transmembrane region" description="Helical" evidence="1">
    <location>
        <begin position="171"/>
        <end position="201"/>
    </location>
</feature>
<gene>
    <name evidence="2" type="ORF">B193_3110</name>
</gene>
<feature type="transmembrane region" description="Helical" evidence="1">
    <location>
        <begin position="256"/>
        <end position="275"/>
    </location>
</feature>
<feature type="transmembrane region" description="Helical" evidence="1">
    <location>
        <begin position="145"/>
        <end position="165"/>
    </location>
</feature>
<protein>
    <submittedName>
        <fullName evidence="2">Putative membrane protein (DUF2142)</fullName>
    </submittedName>
</protein>
<keyword evidence="1" id="KW-1133">Transmembrane helix</keyword>
<keyword evidence="1" id="KW-0812">Transmembrane</keyword>
<sequence>MSSCVKLKTAYLSFFFVIMLLVLSVVSTVVPPFQSPDEFAHVARAFSVSQGQMVLHAPDASASGGMVDAGLCEYGQLFTHVPFHKDQQFSKNDLSRALFPQWTHQAVFVAMPGTGYYFPAIYVPMALGFGIGYKLDLTVQDSYYLARIFSIVSICLILTFAFSLFPPNPVVLVILFFPMALFQFSSATIDGVSFALTVLVLSSYMRIARDRESVPSWVAIVLCLSVFFVATCRTNLVALFAMAFVACIQLKRKSMLLLCGLLFIVSFSWIVYTTVSTVDLRVLHGVNPKDLLVRYLLNPQEFFAILWNTLTSNNNMGNYWAGSVGLLGWLDTVFEDVFYWIMFAFLAFAGVLSVSWQYWKKYRVNICVLICCAIISVLLIFLALLVTWSGYPTTLIKGVQGRYFIPPMIVAAYCLSRPFELSNKIHKYLLVPLVLSTLVFSTVTTIHVLVWRYYIVSTNSNNTLSREPGSSSCLPNW</sequence>
<reference evidence="2 3" key="1">
    <citation type="submission" date="2012-07" db="EMBL/GenBank/DDBJ databases">
        <title>Draft genome sequence of Desulfovibrio magneticus str. Maddingley MBC34 obtained from a metagenomic sequence of a methanogenic enrichment isolated from coal-seam formation water in Victoria, Australia.</title>
        <authorList>
            <person name="Greenfield P."/>
            <person name="Hendry P."/>
            <person name="Li D."/>
            <person name="Rosewarne C.P."/>
            <person name="Tran-Dinh N."/>
            <person name="Elbourne L.D.H."/>
            <person name="Paulsen I.T."/>
            <person name="Midgley D.J."/>
        </authorList>
    </citation>
    <scope>NUCLEOTIDE SEQUENCE [LARGE SCALE GENOMIC DNA]</scope>
    <source>
        <strain evidence="3">Maddingley MBC34</strain>
    </source>
</reference>
<evidence type="ECO:0000313" key="2">
    <source>
        <dbReference type="EMBL" id="EKO38200.1"/>
    </source>
</evidence>
<dbReference type="Pfam" id="PF09913">
    <property type="entry name" value="DUF2142"/>
    <property type="match status" value="1"/>
</dbReference>
<feature type="transmembrane region" description="Helical" evidence="1">
    <location>
        <begin position="366"/>
        <end position="388"/>
    </location>
</feature>
<name>K6GMK8_9BACT</name>
<evidence type="ECO:0000256" key="1">
    <source>
        <dbReference type="SAM" id="Phobius"/>
    </source>
</evidence>
<feature type="transmembrane region" description="Helical" evidence="1">
    <location>
        <begin position="337"/>
        <end position="359"/>
    </location>
</feature>
<dbReference type="AlphaFoldDB" id="K6GMK8"/>
<dbReference type="Proteomes" id="UP000006272">
    <property type="component" value="Unassembled WGS sequence"/>
</dbReference>
<comment type="caution">
    <text evidence="2">The sequence shown here is derived from an EMBL/GenBank/DDBJ whole genome shotgun (WGS) entry which is preliminary data.</text>
</comment>
<evidence type="ECO:0000313" key="3">
    <source>
        <dbReference type="Proteomes" id="UP000006272"/>
    </source>
</evidence>
<feature type="transmembrane region" description="Helical" evidence="1">
    <location>
        <begin position="12"/>
        <end position="30"/>
    </location>
</feature>
<dbReference type="PATRIC" id="fig|1206767.3.peg.3055"/>
<accession>K6GMK8</accession>
<dbReference type="InterPro" id="IPR018674">
    <property type="entry name" value="DUF2142_membrane"/>
</dbReference>
<keyword evidence="1" id="KW-0472">Membrane</keyword>
<dbReference type="EMBL" id="ALAO01000278">
    <property type="protein sequence ID" value="EKO38200.1"/>
    <property type="molecule type" value="Genomic_DNA"/>
</dbReference>
<feature type="transmembrane region" description="Helical" evidence="1">
    <location>
        <begin position="116"/>
        <end position="133"/>
    </location>
</feature>
<proteinExistence type="predicted"/>
<feature type="transmembrane region" description="Helical" evidence="1">
    <location>
        <begin position="428"/>
        <end position="454"/>
    </location>
</feature>